<dbReference type="GO" id="GO:0009002">
    <property type="term" value="F:serine-type D-Ala-D-Ala carboxypeptidase activity"/>
    <property type="evidence" value="ECO:0007669"/>
    <property type="project" value="UniProtKB-EC"/>
</dbReference>
<organism evidence="31 32">
    <name type="scientific">Parablautia intestinalis</name>
    <dbReference type="NCBI Taxonomy" id="2320100"/>
    <lineage>
        <taxon>Bacteria</taxon>
        <taxon>Bacillati</taxon>
        <taxon>Bacillota</taxon>
        <taxon>Clostridia</taxon>
        <taxon>Lachnospirales</taxon>
        <taxon>Lachnospiraceae</taxon>
        <taxon>Parablautia</taxon>
    </lineage>
</organism>
<dbReference type="InterPro" id="IPR036950">
    <property type="entry name" value="PBP_transglycosylase"/>
</dbReference>
<dbReference type="EC" id="2.4.99.28" evidence="24"/>
<dbReference type="GO" id="GO:0005886">
    <property type="term" value="C:plasma membrane"/>
    <property type="evidence" value="ECO:0007669"/>
    <property type="project" value="UniProtKB-SubCell"/>
</dbReference>
<comment type="function">
    <text evidence="1">Cell wall formation. Synthesis of cross-linked peptidoglycan from the lipid intermediates. The enzyme has a penicillin-insensitive transglycosylase N-terminal domain (formation of linear glycan strands) and a penicillin-sensitive transpeptidase C-terminal domain (cross-linking of the peptide subunits).</text>
</comment>
<keyword evidence="32" id="KW-1185">Reference proteome</keyword>
<keyword evidence="11" id="KW-0328">Glycosyltransferase</keyword>
<keyword evidence="15" id="KW-0133">Cell shape</keyword>
<evidence type="ECO:0000256" key="18">
    <source>
        <dbReference type="ARBA" id="ARBA00022989"/>
    </source>
</evidence>
<comment type="pathway">
    <text evidence="3">Cell wall biogenesis; peptidoglycan biosynthesis.</text>
</comment>
<evidence type="ECO:0000256" key="14">
    <source>
        <dbReference type="ARBA" id="ARBA00022801"/>
    </source>
</evidence>
<evidence type="ECO:0000256" key="10">
    <source>
        <dbReference type="ARBA" id="ARBA00022670"/>
    </source>
</evidence>
<keyword evidence="14" id="KW-0378">Hydrolase</keyword>
<evidence type="ECO:0000256" key="19">
    <source>
        <dbReference type="ARBA" id="ARBA00023136"/>
    </source>
</evidence>
<feature type="region of interest" description="Disordered" evidence="27">
    <location>
        <begin position="871"/>
        <end position="908"/>
    </location>
</feature>
<comment type="subcellular location">
    <subcellularLocation>
        <location evidence="2">Cell membrane</location>
        <topology evidence="2">Single-pass type II membrane protein</topology>
    </subcellularLocation>
</comment>
<dbReference type="InterPro" id="IPR001460">
    <property type="entry name" value="PCN-bd_Tpept"/>
</dbReference>
<evidence type="ECO:0000256" key="5">
    <source>
        <dbReference type="ARBA" id="ARBA00007739"/>
    </source>
</evidence>
<gene>
    <name evidence="31" type="ORF">D7V94_17610</name>
</gene>
<dbReference type="OrthoDB" id="9766909at2"/>
<evidence type="ECO:0000313" key="31">
    <source>
        <dbReference type="EMBL" id="RKI89584.1"/>
    </source>
</evidence>
<evidence type="ECO:0000256" key="7">
    <source>
        <dbReference type="ARBA" id="ARBA00018638"/>
    </source>
</evidence>
<dbReference type="FunFam" id="1.10.3810.10:FF:000001">
    <property type="entry name" value="Penicillin-binding protein 1A"/>
    <property type="match status" value="1"/>
</dbReference>
<comment type="catalytic activity">
    <reaction evidence="23">
        <text>Preferential cleavage: (Ac)2-L-Lys-D-Ala-|-D-Ala. Also transpeptidation of peptidyl-alanyl moieties that are N-acyl substituents of D-alanine.</text>
        <dbReference type="EC" id="3.4.16.4"/>
    </reaction>
</comment>
<evidence type="ECO:0000256" key="28">
    <source>
        <dbReference type="SAM" id="Phobius"/>
    </source>
</evidence>
<protein>
    <recommendedName>
        <fullName evidence="7">Penicillin-binding protein 1A</fullName>
        <ecNumber evidence="24">2.4.99.28</ecNumber>
        <ecNumber evidence="6">3.4.16.4</ecNumber>
    </recommendedName>
</protein>
<keyword evidence="19 28" id="KW-0472">Membrane</keyword>
<reference evidence="31 32" key="1">
    <citation type="submission" date="2018-09" db="EMBL/GenBank/DDBJ databases">
        <title>Murine metabolic-syndrome-specific gut microbial biobank.</title>
        <authorList>
            <person name="Liu C."/>
        </authorList>
    </citation>
    <scope>NUCLEOTIDE SEQUENCE [LARGE SCALE GENOMIC DNA]</scope>
    <source>
        <strain evidence="31 32">0.1xD8-82</strain>
    </source>
</reference>
<dbReference type="InterPro" id="IPR023346">
    <property type="entry name" value="Lysozyme-like_dom_sf"/>
</dbReference>
<keyword evidence="10" id="KW-0645">Protease</keyword>
<keyword evidence="18 28" id="KW-1133">Transmembrane helix</keyword>
<dbReference type="GO" id="GO:0008658">
    <property type="term" value="F:penicillin binding"/>
    <property type="evidence" value="ECO:0007669"/>
    <property type="project" value="InterPro"/>
</dbReference>
<comment type="similarity">
    <text evidence="4">In the C-terminal section; belongs to the transpeptidase family.</text>
</comment>
<dbReference type="SUPFAM" id="SSF53955">
    <property type="entry name" value="Lysozyme-like"/>
    <property type="match status" value="1"/>
</dbReference>
<keyword evidence="9" id="KW-0121">Carboxypeptidase</keyword>
<feature type="domain" description="Glycosyl transferase family 51" evidence="30">
    <location>
        <begin position="84"/>
        <end position="266"/>
    </location>
</feature>
<evidence type="ECO:0000256" key="13">
    <source>
        <dbReference type="ARBA" id="ARBA00022692"/>
    </source>
</evidence>
<evidence type="ECO:0000256" key="3">
    <source>
        <dbReference type="ARBA" id="ARBA00004752"/>
    </source>
</evidence>
<evidence type="ECO:0000256" key="1">
    <source>
        <dbReference type="ARBA" id="ARBA00002624"/>
    </source>
</evidence>
<evidence type="ECO:0000256" key="22">
    <source>
        <dbReference type="ARBA" id="ARBA00023316"/>
    </source>
</evidence>
<keyword evidence="16" id="KW-0735">Signal-anchor</keyword>
<accession>A0A3A9AER5</accession>
<keyword evidence="21" id="KW-0511">Multifunctional enzyme</keyword>
<evidence type="ECO:0000256" key="17">
    <source>
        <dbReference type="ARBA" id="ARBA00022984"/>
    </source>
</evidence>
<dbReference type="PANTHER" id="PTHR32282:SF11">
    <property type="entry name" value="PENICILLIN-BINDING PROTEIN 1B"/>
    <property type="match status" value="1"/>
</dbReference>
<comment type="pathway">
    <text evidence="26">Glycan biosynthesis.</text>
</comment>
<evidence type="ECO:0000259" key="29">
    <source>
        <dbReference type="Pfam" id="PF00905"/>
    </source>
</evidence>
<evidence type="ECO:0000256" key="9">
    <source>
        <dbReference type="ARBA" id="ARBA00022645"/>
    </source>
</evidence>
<dbReference type="RefSeq" id="WP_120471620.1">
    <property type="nucleotide sequence ID" value="NZ_RAYQ01000021.1"/>
</dbReference>
<evidence type="ECO:0000256" key="20">
    <source>
        <dbReference type="ARBA" id="ARBA00023251"/>
    </source>
</evidence>
<evidence type="ECO:0000259" key="30">
    <source>
        <dbReference type="Pfam" id="PF00912"/>
    </source>
</evidence>
<keyword evidence="17" id="KW-0573">Peptidoglycan synthesis</keyword>
<evidence type="ECO:0000256" key="27">
    <source>
        <dbReference type="SAM" id="MobiDB-lite"/>
    </source>
</evidence>
<keyword evidence="12 31" id="KW-0808">Transferase</keyword>
<evidence type="ECO:0000256" key="11">
    <source>
        <dbReference type="ARBA" id="ARBA00022676"/>
    </source>
</evidence>
<evidence type="ECO:0000256" key="2">
    <source>
        <dbReference type="ARBA" id="ARBA00004401"/>
    </source>
</evidence>
<keyword evidence="20" id="KW-0046">Antibiotic resistance</keyword>
<evidence type="ECO:0000256" key="23">
    <source>
        <dbReference type="ARBA" id="ARBA00034000"/>
    </source>
</evidence>
<dbReference type="Pfam" id="PF00905">
    <property type="entry name" value="Transpeptidase"/>
    <property type="match status" value="1"/>
</dbReference>
<dbReference type="GO" id="GO:0071555">
    <property type="term" value="P:cell wall organization"/>
    <property type="evidence" value="ECO:0007669"/>
    <property type="project" value="UniProtKB-KW"/>
</dbReference>
<dbReference type="GO" id="GO:0009252">
    <property type="term" value="P:peptidoglycan biosynthetic process"/>
    <property type="evidence" value="ECO:0007669"/>
    <property type="project" value="UniProtKB-KW"/>
</dbReference>
<evidence type="ECO:0000313" key="32">
    <source>
        <dbReference type="Proteomes" id="UP000280696"/>
    </source>
</evidence>
<dbReference type="InterPro" id="IPR001264">
    <property type="entry name" value="Glyco_trans_51"/>
</dbReference>
<evidence type="ECO:0000256" key="8">
    <source>
        <dbReference type="ARBA" id="ARBA00022475"/>
    </source>
</evidence>
<dbReference type="EC" id="3.4.16.4" evidence="6"/>
<dbReference type="GO" id="GO:0006508">
    <property type="term" value="P:proteolysis"/>
    <property type="evidence" value="ECO:0007669"/>
    <property type="project" value="UniProtKB-KW"/>
</dbReference>
<feature type="compositionally biased region" description="Low complexity" evidence="27">
    <location>
        <begin position="877"/>
        <end position="893"/>
    </location>
</feature>
<dbReference type="InterPro" id="IPR050396">
    <property type="entry name" value="Glycosyltr_51/Transpeptidase"/>
</dbReference>
<comment type="catalytic activity">
    <reaction evidence="25">
        <text>[GlcNAc-(1-&gt;4)-Mur2Ac(oyl-L-Ala-gamma-D-Glu-L-Lys-D-Ala-D-Ala)](n)-di-trans,octa-cis-undecaprenyl diphosphate + beta-D-GlcNAc-(1-&gt;4)-Mur2Ac(oyl-L-Ala-gamma-D-Glu-L-Lys-D-Ala-D-Ala)-di-trans,octa-cis-undecaprenyl diphosphate = [GlcNAc-(1-&gt;4)-Mur2Ac(oyl-L-Ala-gamma-D-Glu-L-Lys-D-Ala-D-Ala)](n+1)-di-trans,octa-cis-undecaprenyl diphosphate + di-trans,octa-cis-undecaprenyl diphosphate + H(+)</text>
        <dbReference type="Rhea" id="RHEA:23708"/>
        <dbReference type="Rhea" id="RHEA-COMP:9602"/>
        <dbReference type="Rhea" id="RHEA-COMP:9603"/>
        <dbReference type="ChEBI" id="CHEBI:15378"/>
        <dbReference type="ChEBI" id="CHEBI:58405"/>
        <dbReference type="ChEBI" id="CHEBI:60033"/>
        <dbReference type="ChEBI" id="CHEBI:78435"/>
        <dbReference type="EC" id="2.4.99.28"/>
    </reaction>
</comment>
<keyword evidence="13 28" id="KW-0812">Transmembrane</keyword>
<dbReference type="Gene3D" id="1.10.3810.10">
    <property type="entry name" value="Biosynthetic peptidoglycan transglycosylase-like"/>
    <property type="match status" value="1"/>
</dbReference>
<dbReference type="Proteomes" id="UP000280696">
    <property type="component" value="Unassembled WGS sequence"/>
</dbReference>
<feature type="transmembrane region" description="Helical" evidence="28">
    <location>
        <begin position="26"/>
        <end position="53"/>
    </location>
</feature>
<evidence type="ECO:0000256" key="6">
    <source>
        <dbReference type="ARBA" id="ARBA00012448"/>
    </source>
</evidence>
<evidence type="ECO:0000256" key="21">
    <source>
        <dbReference type="ARBA" id="ARBA00023268"/>
    </source>
</evidence>
<proteinExistence type="inferred from homology"/>
<dbReference type="GO" id="GO:0046677">
    <property type="term" value="P:response to antibiotic"/>
    <property type="evidence" value="ECO:0007669"/>
    <property type="project" value="UniProtKB-KW"/>
</dbReference>
<evidence type="ECO:0000256" key="12">
    <source>
        <dbReference type="ARBA" id="ARBA00022679"/>
    </source>
</evidence>
<name>A0A3A9AER5_9FIRM</name>
<dbReference type="AlphaFoldDB" id="A0A3A9AER5"/>
<evidence type="ECO:0000256" key="16">
    <source>
        <dbReference type="ARBA" id="ARBA00022968"/>
    </source>
</evidence>
<sequence length="908" mass="99504">MNYSKKGIHNKQKSLHATSAKLGRKLLLATLNLSLLLVLAVGIIGLCMGLGIFKGVIDSAPSIENVQVTPTGFSTFVYDLEGNQTAKLISQNSNRIPVTQDMIPEDLAHAFVAIEDERFYEHNGIDIKGIFRAAYTGIMNGFHFTEGASTITQQLLKNNVFTDWTSEQGFADSMKRKIQEQYLAIELTKTMSKDDVLLNYMNTINLGQNTLGVQAASLRYFNKSVNSLTLSECAVIAGITQNPSRFNPISHPDDNATRRKKVLGNMLDQGYITQTEYDEAMADDVYSRIQVVNEDAEESMVNTYFVDALTDDVMNDLLAAGYNETQAFTLLYSGGLKIYSTQDPHIQSICDEVFSNEENYPANTRWYLNYALTIKKANGDFENHSTEMYRAHYRELDPSFNLIYDSQEDAYAQIEDYKSFVLGDGDEVFDESINLTPQPQVSITVEDQSTGYVVAMVGGRGAKEGSKTLNRATDTTRQPGSTFKIVAAYAPALDSAGLTLATVVNDAPFNYANGRPVRNWWGDGYRGLNSLRKGIIDSMNIIAVKTLTMITPQLGFDYVKNFGFTTVVDRKEITVNGETQIFSDIQQSLALGGITEGVTNEELNAAYAAIANGGTYIKPKLYTRVVDHDGNVILDNTEPDSRQVIKETTAWLLTSAMMDVVTQGTGSSVNFGNMAIAGKTGTTSDYNDIWFSGYTPYYTATTWAGYDNNTKLRKGDERNVAKKLWRAVMAKIHEDLPSEAFQMPSSGLVQATVCARSGKLPIAGLCDGTLRTEYFAEGTVPTESCDVHYQGMICQYCNLPASEQCPFKVGGVLELTPIEHPNLQQGSATMQQITNADGSVSTVAVPQNQSATCPHNAEFYAQPDALAIEEQQRNEIAAAQAALQQPPADAAPAEGTAPLDDSDGVPTE</sequence>
<dbReference type="Pfam" id="PF00912">
    <property type="entry name" value="Transgly"/>
    <property type="match status" value="1"/>
</dbReference>
<feature type="domain" description="Penicillin-binding protein transpeptidase" evidence="29">
    <location>
        <begin position="442"/>
        <end position="729"/>
    </location>
</feature>
<evidence type="ECO:0000256" key="4">
    <source>
        <dbReference type="ARBA" id="ARBA00007090"/>
    </source>
</evidence>
<keyword evidence="8" id="KW-1003">Cell membrane</keyword>
<dbReference type="Gene3D" id="3.40.710.10">
    <property type="entry name" value="DD-peptidase/beta-lactamase superfamily"/>
    <property type="match status" value="1"/>
</dbReference>
<evidence type="ECO:0000256" key="26">
    <source>
        <dbReference type="ARBA" id="ARBA00060592"/>
    </source>
</evidence>
<dbReference type="EMBL" id="RAYQ01000021">
    <property type="protein sequence ID" value="RKI89584.1"/>
    <property type="molecule type" value="Genomic_DNA"/>
</dbReference>
<dbReference type="GO" id="GO:0030288">
    <property type="term" value="C:outer membrane-bounded periplasmic space"/>
    <property type="evidence" value="ECO:0007669"/>
    <property type="project" value="TreeGrafter"/>
</dbReference>
<evidence type="ECO:0000256" key="24">
    <source>
        <dbReference type="ARBA" id="ARBA00044770"/>
    </source>
</evidence>
<evidence type="ECO:0000256" key="15">
    <source>
        <dbReference type="ARBA" id="ARBA00022960"/>
    </source>
</evidence>
<dbReference type="SUPFAM" id="SSF56601">
    <property type="entry name" value="beta-lactamase/transpeptidase-like"/>
    <property type="match status" value="1"/>
</dbReference>
<evidence type="ECO:0000256" key="25">
    <source>
        <dbReference type="ARBA" id="ARBA00049902"/>
    </source>
</evidence>
<comment type="caution">
    <text evidence="31">The sequence shown here is derived from an EMBL/GenBank/DDBJ whole genome shotgun (WGS) entry which is preliminary data.</text>
</comment>
<dbReference type="InterPro" id="IPR012338">
    <property type="entry name" value="Beta-lactam/transpept-like"/>
</dbReference>
<keyword evidence="22" id="KW-0961">Cell wall biogenesis/degradation</keyword>
<dbReference type="PANTHER" id="PTHR32282">
    <property type="entry name" value="BINDING PROTEIN TRANSPEPTIDASE, PUTATIVE-RELATED"/>
    <property type="match status" value="1"/>
</dbReference>
<comment type="similarity">
    <text evidence="5">In the N-terminal section; belongs to the glycosyltransferase 51 family.</text>
</comment>
<dbReference type="GO" id="GO:0008360">
    <property type="term" value="P:regulation of cell shape"/>
    <property type="evidence" value="ECO:0007669"/>
    <property type="project" value="UniProtKB-KW"/>
</dbReference>
<dbReference type="GO" id="GO:0008955">
    <property type="term" value="F:peptidoglycan glycosyltransferase activity"/>
    <property type="evidence" value="ECO:0007669"/>
    <property type="project" value="UniProtKB-EC"/>
</dbReference>